<organism evidence="1 2">
    <name type="scientific">Paenibacillus lignilyticus</name>
    <dbReference type="NCBI Taxonomy" id="1172615"/>
    <lineage>
        <taxon>Bacteria</taxon>
        <taxon>Bacillati</taxon>
        <taxon>Bacillota</taxon>
        <taxon>Bacilli</taxon>
        <taxon>Bacillales</taxon>
        <taxon>Paenibacillaceae</taxon>
        <taxon>Paenibacillus</taxon>
    </lineage>
</organism>
<proteinExistence type="predicted"/>
<gene>
    <name evidence="1" type="ORF">I8J30_23120</name>
</gene>
<comment type="caution">
    <text evidence="1">The sequence shown here is derived from an EMBL/GenBank/DDBJ whole genome shotgun (WGS) entry which is preliminary data.</text>
</comment>
<evidence type="ECO:0000313" key="1">
    <source>
        <dbReference type="EMBL" id="MBP3965611.1"/>
    </source>
</evidence>
<name>A0ABS5CID9_9BACL</name>
<sequence>MSMVANLQRISSELLHDLLQGEAELEDVIYSDDGNENEPLYLDKSWHAIHYLLNGAAWEGTEPLVHTVLGGTPIGEEADEEDQPTRYLTVEQVKQIYAALVIISEEELLKRYNPEQMRKVDIYPSLEWDDDGDREYVMDYYQELVDYYRLAAASDQAMLLYIS</sequence>
<dbReference type="InterPro" id="IPR035944">
    <property type="entry name" value="YfbM-like_sf"/>
</dbReference>
<reference evidence="1 2" key="1">
    <citation type="submission" date="2021-04" db="EMBL/GenBank/DDBJ databases">
        <title>Paenibacillus sp. DLE-14 whole genome sequence.</title>
        <authorList>
            <person name="Ham Y.J."/>
        </authorList>
    </citation>
    <scope>NUCLEOTIDE SEQUENCE [LARGE SCALE GENOMIC DNA]</scope>
    <source>
        <strain evidence="1 2">DLE-14</strain>
    </source>
</reference>
<dbReference type="InterPro" id="IPR015068">
    <property type="entry name" value="DUF1877"/>
</dbReference>
<dbReference type="RefSeq" id="WP_210662156.1">
    <property type="nucleotide sequence ID" value="NZ_JAGKSP010000011.1"/>
</dbReference>
<protein>
    <submittedName>
        <fullName evidence="1">YfbM family protein</fullName>
    </submittedName>
</protein>
<dbReference type="Gene3D" id="3.40.1760.10">
    <property type="entry name" value="YfbM-like super family"/>
    <property type="match status" value="1"/>
</dbReference>
<keyword evidence="2" id="KW-1185">Reference proteome</keyword>
<dbReference type="EMBL" id="JAGKSP010000011">
    <property type="protein sequence ID" value="MBP3965611.1"/>
    <property type="molecule type" value="Genomic_DNA"/>
</dbReference>
<dbReference type="SUPFAM" id="SSF111069">
    <property type="entry name" value="Hypothetical protein yfbM"/>
    <property type="match status" value="1"/>
</dbReference>
<dbReference type="Pfam" id="PF08974">
    <property type="entry name" value="DUF1877"/>
    <property type="match status" value="1"/>
</dbReference>
<evidence type="ECO:0000313" key="2">
    <source>
        <dbReference type="Proteomes" id="UP000673394"/>
    </source>
</evidence>
<dbReference type="Proteomes" id="UP000673394">
    <property type="component" value="Unassembled WGS sequence"/>
</dbReference>
<accession>A0ABS5CID9</accession>